<feature type="compositionally biased region" description="Basic and acidic residues" evidence="8">
    <location>
        <begin position="145"/>
        <end position="154"/>
    </location>
</feature>
<keyword evidence="4" id="KW-0408">Iron</keyword>
<dbReference type="Gene3D" id="1.10.10.10">
    <property type="entry name" value="Winged helix-like DNA-binding domain superfamily/Winged helix DNA-binding domain"/>
    <property type="match status" value="1"/>
</dbReference>
<evidence type="ECO:0000256" key="2">
    <source>
        <dbReference type="ARBA" id="ARBA00007871"/>
    </source>
</evidence>
<dbReference type="SUPFAM" id="SSF47979">
    <property type="entry name" value="Iron-dependent repressor protein, dimerization domain"/>
    <property type="match status" value="1"/>
</dbReference>
<dbReference type="InterPro" id="IPR036388">
    <property type="entry name" value="WH-like_DNA-bd_sf"/>
</dbReference>
<feature type="region of interest" description="Disordered" evidence="8">
    <location>
        <begin position="194"/>
        <end position="232"/>
    </location>
</feature>
<dbReference type="GO" id="GO:0045892">
    <property type="term" value="P:negative regulation of DNA-templated transcription"/>
    <property type="evidence" value="ECO:0007669"/>
    <property type="project" value="TreeGrafter"/>
</dbReference>
<dbReference type="Pfam" id="PF01325">
    <property type="entry name" value="Fe_dep_repress"/>
    <property type="match status" value="1"/>
</dbReference>
<dbReference type="InterPro" id="IPR036421">
    <property type="entry name" value="Fe_dep_repressor_sf"/>
</dbReference>
<dbReference type="InterPro" id="IPR001367">
    <property type="entry name" value="Fe_dep_repressor"/>
</dbReference>
<dbReference type="AlphaFoldDB" id="A0A6J7BL28"/>
<name>A0A6J7BL28_9ZZZZ</name>
<dbReference type="PANTHER" id="PTHR33238:SF10">
    <property type="entry name" value="IRON-DEPENDENT REPRESSOR IDER"/>
    <property type="match status" value="1"/>
</dbReference>
<dbReference type="PROSITE" id="PS50944">
    <property type="entry name" value="HTH_DTXR"/>
    <property type="match status" value="1"/>
</dbReference>
<keyword evidence="7" id="KW-0804">Transcription</keyword>
<reference evidence="10" key="1">
    <citation type="submission" date="2020-05" db="EMBL/GenBank/DDBJ databases">
        <authorList>
            <person name="Chiriac C."/>
            <person name="Salcher M."/>
            <person name="Ghai R."/>
            <person name="Kavagutti S V."/>
        </authorList>
    </citation>
    <scope>NUCLEOTIDE SEQUENCE</scope>
</reference>
<dbReference type="GO" id="GO:0003677">
    <property type="term" value="F:DNA binding"/>
    <property type="evidence" value="ECO:0007669"/>
    <property type="project" value="UniProtKB-KW"/>
</dbReference>
<feature type="domain" description="HTH dtxR-type" evidence="9">
    <location>
        <begin position="265"/>
        <end position="326"/>
    </location>
</feature>
<evidence type="ECO:0000256" key="5">
    <source>
        <dbReference type="ARBA" id="ARBA00023015"/>
    </source>
</evidence>
<dbReference type="EMBL" id="CAFBIZ010000001">
    <property type="protein sequence ID" value="CAB4845855.1"/>
    <property type="molecule type" value="Genomic_DNA"/>
</dbReference>
<dbReference type="GO" id="GO:0046914">
    <property type="term" value="F:transition metal ion binding"/>
    <property type="evidence" value="ECO:0007669"/>
    <property type="project" value="InterPro"/>
</dbReference>
<evidence type="ECO:0000256" key="1">
    <source>
        <dbReference type="ARBA" id="ARBA00004496"/>
    </source>
</evidence>
<organism evidence="10">
    <name type="scientific">freshwater metagenome</name>
    <dbReference type="NCBI Taxonomy" id="449393"/>
    <lineage>
        <taxon>unclassified sequences</taxon>
        <taxon>metagenomes</taxon>
        <taxon>ecological metagenomes</taxon>
    </lineage>
</organism>
<dbReference type="SMART" id="SM00419">
    <property type="entry name" value="HTH_CRP"/>
    <property type="match status" value="1"/>
</dbReference>
<dbReference type="InterPro" id="IPR012318">
    <property type="entry name" value="HTH_CRP"/>
</dbReference>
<evidence type="ECO:0000256" key="8">
    <source>
        <dbReference type="SAM" id="MobiDB-lite"/>
    </source>
</evidence>
<dbReference type="InterPro" id="IPR050536">
    <property type="entry name" value="DtxR_MntR_Metal-Reg"/>
</dbReference>
<keyword evidence="6" id="KW-0238">DNA-binding</keyword>
<dbReference type="GO" id="GO:0005737">
    <property type="term" value="C:cytoplasm"/>
    <property type="evidence" value="ECO:0007669"/>
    <property type="project" value="UniProtKB-SubCell"/>
</dbReference>
<dbReference type="GO" id="GO:0003700">
    <property type="term" value="F:DNA-binding transcription factor activity"/>
    <property type="evidence" value="ECO:0007669"/>
    <property type="project" value="InterPro"/>
</dbReference>
<sequence>MATYRTRVAIDEHDISEFGRVGDSLACEGPGIVDPPVRPALGVGRGCAPPMLTPRAVERRVDAVRRAIRLAHAPWGHGVGRAGAHKFAAGAQQCGLDVVITLRAIGAVVGRDVDGRRARGSCYRWHHGDWIAVTDEEPALERGVESVQRPREPCPPHITGRGPEAGVEDEECDHLIVACGITCREQRGVVNEAQVSTEPQNARHSERVGPNAGARRLTTAPRGPRRQLTRSDSRLGALLHWAPLREDGHAPSTLGDKDNTFVTDLIDTTEMYLRTIFELEEEGIVPLRARIAERLGQSGPTVSQTVARMERDGLVAVEGDRHLELSADGRTMATRVMRKHRLAECLLVEVIGLPWEDVHAEACRWEHVMSENVERRILEILGHPTVSPYGNPIPGLAELDEAATFSDLTGLTTLDMVVGEASTRVTVVRIGEPIQNDAALMRSMRRAGALPGATVTVFASPGGVLVGSAGEYAELDSVTASHVFVSKG</sequence>
<feature type="region of interest" description="Disordered" evidence="8">
    <location>
        <begin position="145"/>
        <end position="166"/>
    </location>
</feature>
<dbReference type="Gene3D" id="2.30.30.90">
    <property type="match status" value="1"/>
</dbReference>
<dbReference type="InterPro" id="IPR038157">
    <property type="entry name" value="FeoA_core_dom"/>
</dbReference>
<dbReference type="InterPro" id="IPR022687">
    <property type="entry name" value="HTH_DTXR"/>
</dbReference>
<comment type="subcellular location">
    <subcellularLocation>
        <location evidence="1">Cytoplasm</location>
    </subcellularLocation>
</comment>
<proteinExistence type="inferred from homology"/>
<dbReference type="InterPro" id="IPR022689">
    <property type="entry name" value="Iron_dep_repressor"/>
</dbReference>
<dbReference type="SMART" id="SM00529">
    <property type="entry name" value="HTH_DTXR"/>
    <property type="match status" value="1"/>
</dbReference>
<evidence type="ECO:0000313" key="10">
    <source>
        <dbReference type="EMBL" id="CAB4845855.1"/>
    </source>
</evidence>
<dbReference type="InterPro" id="IPR036390">
    <property type="entry name" value="WH_DNA-bd_sf"/>
</dbReference>
<accession>A0A6J7BL28</accession>
<protein>
    <submittedName>
        <fullName evidence="10">Unannotated protein</fullName>
    </submittedName>
</protein>
<dbReference type="SUPFAM" id="SSF46785">
    <property type="entry name" value="Winged helix' DNA-binding domain"/>
    <property type="match status" value="1"/>
</dbReference>
<gene>
    <name evidence="10" type="ORF">UFOPK3268_00019</name>
</gene>
<comment type="similarity">
    <text evidence="2">Belongs to the DtxR/MntR family.</text>
</comment>
<dbReference type="PANTHER" id="PTHR33238">
    <property type="entry name" value="IRON (METAL) DEPENDENT REPRESSOR, DTXR FAMILY"/>
    <property type="match status" value="1"/>
</dbReference>
<evidence type="ECO:0000256" key="6">
    <source>
        <dbReference type="ARBA" id="ARBA00023125"/>
    </source>
</evidence>
<evidence type="ECO:0000256" key="4">
    <source>
        <dbReference type="ARBA" id="ARBA00023004"/>
    </source>
</evidence>
<evidence type="ECO:0000256" key="3">
    <source>
        <dbReference type="ARBA" id="ARBA00011738"/>
    </source>
</evidence>
<evidence type="ECO:0000259" key="9">
    <source>
        <dbReference type="PROSITE" id="PS50944"/>
    </source>
</evidence>
<dbReference type="GO" id="GO:0046983">
    <property type="term" value="F:protein dimerization activity"/>
    <property type="evidence" value="ECO:0007669"/>
    <property type="project" value="InterPro"/>
</dbReference>
<dbReference type="SUPFAM" id="SSF50037">
    <property type="entry name" value="C-terminal domain of transcriptional repressors"/>
    <property type="match status" value="1"/>
</dbReference>
<comment type="subunit">
    <text evidence="3">Homodimer.</text>
</comment>
<dbReference type="Pfam" id="PF02742">
    <property type="entry name" value="Fe_dep_repr_C"/>
    <property type="match status" value="1"/>
</dbReference>
<dbReference type="InterPro" id="IPR008988">
    <property type="entry name" value="Transcriptional_repressor_C"/>
</dbReference>
<evidence type="ECO:0000256" key="7">
    <source>
        <dbReference type="ARBA" id="ARBA00023163"/>
    </source>
</evidence>
<keyword evidence="5" id="KW-0805">Transcription regulation</keyword>